<evidence type="ECO:0000313" key="7">
    <source>
        <dbReference type="EMBL" id="KAK7065833.1"/>
    </source>
</evidence>
<protein>
    <submittedName>
        <fullName evidence="7">Unconventional myosin-Va</fullName>
    </submittedName>
</protein>
<name>A0AAN8WMR5_HALRR</name>
<evidence type="ECO:0000259" key="6">
    <source>
        <dbReference type="PROSITE" id="PS51456"/>
    </source>
</evidence>
<dbReference type="GO" id="GO:0000146">
    <property type="term" value="F:microfilament motor activity"/>
    <property type="evidence" value="ECO:0007669"/>
    <property type="project" value="TreeGrafter"/>
</dbReference>
<keyword evidence="4" id="KW-0518">Myosin</keyword>
<dbReference type="GO" id="GO:0005524">
    <property type="term" value="F:ATP binding"/>
    <property type="evidence" value="ECO:0007669"/>
    <property type="project" value="UniProtKB-KW"/>
</dbReference>
<dbReference type="EMBL" id="JAXCGZ010019783">
    <property type="protein sequence ID" value="KAK7065833.1"/>
    <property type="molecule type" value="Genomic_DNA"/>
</dbReference>
<dbReference type="InterPro" id="IPR027417">
    <property type="entry name" value="P-loop_NTPase"/>
</dbReference>
<organism evidence="7 8">
    <name type="scientific">Halocaridina rubra</name>
    <name type="common">Hawaiian red shrimp</name>
    <dbReference type="NCBI Taxonomy" id="373956"/>
    <lineage>
        <taxon>Eukaryota</taxon>
        <taxon>Metazoa</taxon>
        <taxon>Ecdysozoa</taxon>
        <taxon>Arthropoda</taxon>
        <taxon>Crustacea</taxon>
        <taxon>Multicrustacea</taxon>
        <taxon>Malacostraca</taxon>
        <taxon>Eumalacostraca</taxon>
        <taxon>Eucarida</taxon>
        <taxon>Decapoda</taxon>
        <taxon>Pleocyemata</taxon>
        <taxon>Caridea</taxon>
        <taxon>Atyoidea</taxon>
        <taxon>Atyidae</taxon>
        <taxon>Halocaridina</taxon>
    </lineage>
</organism>
<dbReference type="GO" id="GO:0051015">
    <property type="term" value="F:actin filament binding"/>
    <property type="evidence" value="ECO:0007669"/>
    <property type="project" value="TreeGrafter"/>
</dbReference>
<dbReference type="Gene3D" id="6.20.240.20">
    <property type="match status" value="1"/>
</dbReference>
<feature type="compositionally biased region" description="Acidic residues" evidence="5">
    <location>
        <begin position="263"/>
        <end position="272"/>
    </location>
</feature>
<evidence type="ECO:0000256" key="3">
    <source>
        <dbReference type="ARBA" id="ARBA00023203"/>
    </source>
</evidence>
<dbReference type="Pfam" id="PF00612">
    <property type="entry name" value="IQ"/>
    <property type="match status" value="3"/>
</dbReference>
<comment type="similarity">
    <text evidence="4">Belongs to the TRAFAC class myosin-kinesin ATPase superfamily. Myosin family.</text>
</comment>
<dbReference type="GO" id="GO:0005737">
    <property type="term" value="C:cytoplasm"/>
    <property type="evidence" value="ECO:0007669"/>
    <property type="project" value="TreeGrafter"/>
</dbReference>
<dbReference type="SMART" id="SM00015">
    <property type="entry name" value="IQ"/>
    <property type="match status" value="4"/>
</dbReference>
<comment type="caution">
    <text evidence="7">The sequence shown here is derived from an EMBL/GenBank/DDBJ whole genome shotgun (WGS) entry which is preliminary data.</text>
</comment>
<evidence type="ECO:0000313" key="8">
    <source>
        <dbReference type="Proteomes" id="UP001381693"/>
    </source>
</evidence>
<keyword evidence="2" id="KW-0067">ATP-binding</keyword>
<proteinExistence type="inferred from homology"/>
<feature type="domain" description="Myosin motor" evidence="6">
    <location>
        <begin position="1"/>
        <end position="93"/>
    </location>
</feature>
<dbReference type="GO" id="GO:0016020">
    <property type="term" value="C:membrane"/>
    <property type="evidence" value="ECO:0007669"/>
    <property type="project" value="TreeGrafter"/>
</dbReference>
<comment type="caution">
    <text evidence="4">Lacks conserved residue(s) required for the propagation of feature annotation.</text>
</comment>
<sequence>EPDGKYVLHQLKACGVIETVCISQAGYPVRISYDEFVMRYGQLGTDPIAATKEIAVSVLGDLDGILDFSKCRFGYTRVFLSESSLHTLERVREEKRSRAAVCLQKYWRGHKCVCQYTLKRSAVLFLQKHIRTWAIRQNYKKIKNACLLIQRNIRKMIAKKRYIDLCQAAVTIQKYYRGWIARRKYETLLRQNVARPFSSQSVMSMNSLGYYSLTTSASGYSLTPSLHDMSPSGNFFDMAAFALSSDALKSYLSPEHHKRMLETEESGIETDTESINGDANHPRKRKSRKQRRKHLQQLLKSRVYAGLLRTGSDDSLDEHSSNLVSMSSGIESSSCHLDTALDLKNRLQEESYLISTKTSKNVLFPKIEIKSEDELPSNKFDLNECGAVPKLRVTTMRSLDEWSGLLKDYSPLENLQMVLPKQNLSLFFKDGVLSYRRMPV</sequence>
<feature type="compositionally biased region" description="Basic residues" evidence="5">
    <location>
        <begin position="282"/>
        <end position="294"/>
    </location>
</feature>
<dbReference type="PANTHER" id="PTHR13140:SF289">
    <property type="entry name" value="UNCONVENTIONAL MYOSIN-XIX"/>
    <property type="match status" value="1"/>
</dbReference>
<feature type="non-terminal residue" evidence="7">
    <location>
        <position position="1"/>
    </location>
</feature>
<keyword evidence="1" id="KW-0547">Nucleotide-binding</keyword>
<keyword evidence="3 4" id="KW-0009">Actin-binding</keyword>
<dbReference type="GO" id="GO:0007015">
    <property type="term" value="P:actin filament organization"/>
    <property type="evidence" value="ECO:0007669"/>
    <property type="project" value="TreeGrafter"/>
</dbReference>
<dbReference type="PROSITE" id="PS51456">
    <property type="entry name" value="MYOSIN_MOTOR"/>
    <property type="match status" value="1"/>
</dbReference>
<feature type="region of interest" description="Disordered" evidence="5">
    <location>
        <begin position="263"/>
        <end position="294"/>
    </location>
</feature>
<dbReference type="Pfam" id="PF00063">
    <property type="entry name" value="Myosin_head"/>
    <property type="match status" value="1"/>
</dbReference>
<accession>A0AAN8WMR5</accession>
<evidence type="ECO:0000256" key="2">
    <source>
        <dbReference type="ARBA" id="ARBA00022840"/>
    </source>
</evidence>
<evidence type="ECO:0000256" key="5">
    <source>
        <dbReference type="SAM" id="MobiDB-lite"/>
    </source>
</evidence>
<gene>
    <name evidence="7" type="primary">MYO5A_2</name>
    <name evidence="7" type="ORF">SK128_019087</name>
</gene>
<reference evidence="7 8" key="1">
    <citation type="submission" date="2023-11" db="EMBL/GenBank/DDBJ databases">
        <title>Halocaridina rubra genome assembly.</title>
        <authorList>
            <person name="Smith C."/>
        </authorList>
    </citation>
    <scope>NUCLEOTIDE SEQUENCE [LARGE SCALE GENOMIC DNA]</scope>
    <source>
        <strain evidence="7">EP-1</strain>
        <tissue evidence="7">Whole</tissue>
    </source>
</reference>
<keyword evidence="8" id="KW-1185">Reference proteome</keyword>
<evidence type="ECO:0000256" key="4">
    <source>
        <dbReference type="PROSITE-ProRule" id="PRU00782"/>
    </source>
</evidence>
<dbReference type="SUPFAM" id="SSF52540">
    <property type="entry name" value="P-loop containing nucleoside triphosphate hydrolases"/>
    <property type="match status" value="2"/>
</dbReference>
<dbReference type="PANTHER" id="PTHR13140">
    <property type="entry name" value="MYOSIN"/>
    <property type="match status" value="1"/>
</dbReference>
<feature type="non-terminal residue" evidence="7">
    <location>
        <position position="440"/>
    </location>
</feature>
<dbReference type="Gene3D" id="1.20.5.190">
    <property type="match status" value="2"/>
</dbReference>
<dbReference type="GO" id="GO:0016459">
    <property type="term" value="C:myosin complex"/>
    <property type="evidence" value="ECO:0007669"/>
    <property type="project" value="UniProtKB-KW"/>
</dbReference>
<dbReference type="InterPro" id="IPR000048">
    <property type="entry name" value="IQ_motif_EF-hand-BS"/>
</dbReference>
<dbReference type="AlphaFoldDB" id="A0AAN8WMR5"/>
<keyword evidence="4" id="KW-0505">Motor protein</keyword>
<evidence type="ECO:0000256" key="1">
    <source>
        <dbReference type="ARBA" id="ARBA00022741"/>
    </source>
</evidence>
<dbReference type="Proteomes" id="UP001381693">
    <property type="component" value="Unassembled WGS sequence"/>
</dbReference>
<dbReference type="PROSITE" id="PS50096">
    <property type="entry name" value="IQ"/>
    <property type="match status" value="3"/>
</dbReference>
<dbReference type="InterPro" id="IPR001609">
    <property type="entry name" value="Myosin_head_motor_dom-like"/>
</dbReference>